<name>A0A975B6Z2_9BACT</name>
<dbReference type="AlphaFoldDB" id="A0A975B6Z2"/>
<evidence type="ECO:0000313" key="2">
    <source>
        <dbReference type="Proteomes" id="UP000663720"/>
    </source>
</evidence>
<proteinExistence type="predicted"/>
<keyword evidence="2" id="KW-1185">Reference proteome</keyword>
<reference evidence="1" key="1">
    <citation type="journal article" date="2021" name="Microb. Physiol.">
        <title>Proteogenomic Insights into the Physiology of Marine, Sulfate-Reducing, Filamentous Desulfonema limicola and Desulfonema magnum.</title>
        <authorList>
            <person name="Schnaars V."/>
            <person name="Wohlbrand L."/>
            <person name="Scheve S."/>
            <person name="Hinrichs C."/>
            <person name="Reinhardt R."/>
            <person name="Rabus R."/>
        </authorList>
    </citation>
    <scope>NUCLEOTIDE SEQUENCE</scope>
    <source>
        <strain evidence="1">5ac10</strain>
    </source>
</reference>
<gene>
    <name evidence="1" type="ORF">dnl_22200</name>
</gene>
<organism evidence="1 2">
    <name type="scientific">Desulfonema limicola</name>
    <dbReference type="NCBI Taxonomy" id="45656"/>
    <lineage>
        <taxon>Bacteria</taxon>
        <taxon>Pseudomonadati</taxon>
        <taxon>Thermodesulfobacteriota</taxon>
        <taxon>Desulfobacteria</taxon>
        <taxon>Desulfobacterales</taxon>
        <taxon>Desulfococcaceae</taxon>
        <taxon>Desulfonema</taxon>
    </lineage>
</organism>
<protein>
    <submittedName>
        <fullName evidence="1">Uncharacterized protein</fullName>
    </submittedName>
</protein>
<evidence type="ECO:0000313" key="1">
    <source>
        <dbReference type="EMBL" id="QTA79938.1"/>
    </source>
</evidence>
<accession>A0A975B6Z2</accession>
<sequence length="55" mass="6721">MQERTINICFPVKENILLSIKKSKDDFTNEIKYLSALYFYRKKRLFTYLQINDII</sequence>
<dbReference type="KEGG" id="dli:dnl_22200"/>
<dbReference type="Proteomes" id="UP000663720">
    <property type="component" value="Chromosome"/>
</dbReference>
<dbReference type="EMBL" id="CP061799">
    <property type="protein sequence ID" value="QTA79938.1"/>
    <property type="molecule type" value="Genomic_DNA"/>
</dbReference>
<dbReference type="RefSeq" id="WP_207691637.1">
    <property type="nucleotide sequence ID" value="NZ_CP061799.1"/>
</dbReference>